<evidence type="ECO:0000313" key="10">
    <source>
        <dbReference type="Proteomes" id="UP001609219"/>
    </source>
</evidence>
<sequence length="232" mass="24783">MRTPDSLLIAEDLLVLFLDDASGKPHADSTALPRALAGAVLLELAMADRIRVTEPGEDVRKGHIVTIGTAKRPADPVLARAFELLKNSRPMKPQRAIEKLGKGLREQVTERVIARGWVRAQHDKVLGIFPRTKLPARDGSHKASIRAELESALLGKTEPTQRSAALISLLSAADVVHKVFPDAEKRAIKKSAKEIAEGEWAGAAVRKAISDINTAIMTAAIVSTSAGAASST</sequence>
<dbReference type="EMBL" id="JBIMSO010000051">
    <property type="protein sequence ID" value="MFH5209173.1"/>
    <property type="molecule type" value="Genomic_DNA"/>
</dbReference>
<evidence type="ECO:0000256" key="3">
    <source>
        <dbReference type="ARBA" id="ARBA00023121"/>
    </source>
</evidence>
<evidence type="ECO:0000313" key="6">
    <source>
        <dbReference type="EMBL" id="MFH5232316.1"/>
    </source>
</evidence>
<evidence type="ECO:0000313" key="7">
    <source>
        <dbReference type="EMBL" id="MFH5243459.1"/>
    </source>
</evidence>
<dbReference type="Proteomes" id="UP001609175">
    <property type="component" value="Unassembled WGS sequence"/>
</dbReference>
<keyword evidence="3" id="KW-0446">Lipid-binding</keyword>
<dbReference type="PANTHER" id="PTHR12704">
    <property type="entry name" value="TRANS-GOLGI PROTEIN GMX33"/>
    <property type="match status" value="1"/>
</dbReference>
<dbReference type="Pfam" id="PF05719">
    <property type="entry name" value="GPP34"/>
    <property type="match status" value="1"/>
</dbReference>
<dbReference type="InterPro" id="IPR008628">
    <property type="entry name" value="GPP34-like"/>
</dbReference>
<dbReference type="EMBL" id="JBIMSN010000141">
    <property type="protein sequence ID" value="MFH5232316.1"/>
    <property type="molecule type" value="Genomic_DNA"/>
</dbReference>
<keyword evidence="10" id="KW-1185">Reference proteome</keyword>
<dbReference type="PANTHER" id="PTHR12704:SF2">
    <property type="entry name" value="GOLGI PHOSPHOPROTEIN 3 HOMOLOG SAURON"/>
    <property type="match status" value="1"/>
</dbReference>
<evidence type="ECO:0000313" key="9">
    <source>
        <dbReference type="Proteomes" id="UP001609176"/>
    </source>
</evidence>
<dbReference type="EMBL" id="JBIMSP010000026">
    <property type="protein sequence ID" value="MFH5243459.1"/>
    <property type="molecule type" value="Genomic_DNA"/>
</dbReference>
<dbReference type="InterPro" id="IPR038261">
    <property type="entry name" value="GPP34-like_sf"/>
</dbReference>
<evidence type="ECO:0000256" key="1">
    <source>
        <dbReference type="ARBA" id="ARBA00004255"/>
    </source>
</evidence>
<evidence type="ECO:0000256" key="4">
    <source>
        <dbReference type="ARBA" id="ARBA00023136"/>
    </source>
</evidence>
<keyword evidence="4" id="KW-0472">Membrane</keyword>
<gene>
    <name evidence="7" type="ORF">ACHIPV_16485</name>
    <name evidence="5" type="ORF">ACHIPZ_13360</name>
    <name evidence="6" type="ORF">ACHIRB_27640</name>
</gene>
<evidence type="ECO:0000313" key="8">
    <source>
        <dbReference type="Proteomes" id="UP001609175"/>
    </source>
</evidence>
<comment type="caution">
    <text evidence="5">The sequence shown here is derived from an EMBL/GenBank/DDBJ whole genome shotgun (WGS) entry which is preliminary data.</text>
</comment>
<organism evidence="5 8">
    <name type="scientific">Antrihabitans spumae</name>
    <dbReference type="NCBI Taxonomy" id="3373370"/>
    <lineage>
        <taxon>Bacteria</taxon>
        <taxon>Bacillati</taxon>
        <taxon>Actinomycetota</taxon>
        <taxon>Actinomycetes</taxon>
        <taxon>Mycobacteriales</taxon>
        <taxon>Nocardiaceae</taxon>
        <taxon>Antrihabitans</taxon>
    </lineage>
</organism>
<protein>
    <submittedName>
        <fullName evidence="5">GPP34 family phosphoprotein</fullName>
    </submittedName>
</protein>
<accession>A0ABW7JMH3</accession>
<dbReference type="Proteomes" id="UP001609219">
    <property type="component" value="Unassembled WGS sequence"/>
</dbReference>
<evidence type="ECO:0000313" key="5">
    <source>
        <dbReference type="EMBL" id="MFH5209173.1"/>
    </source>
</evidence>
<dbReference type="RefSeq" id="WP_395114851.1">
    <property type="nucleotide sequence ID" value="NZ_JBIMSN010000141.1"/>
</dbReference>
<evidence type="ECO:0000256" key="2">
    <source>
        <dbReference type="ARBA" id="ARBA00023034"/>
    </source>
</evidence>
<dbReference type="Proteomes" id="UP001609176">
    <property type="component" value="Unassembled WGS sequence"/>
</dbReference>
<reference evidence="8 9" key="1">
    <citation type="submission" date="2024-10" db="EMBL/GenBank/DDBJ databases">
        <authorList>
            <person name="Riesco R."/>
        </authorList>
    </citation>
    <scope>NUCLEOTIDE SEQUENCE [LARGE SCALE GENOMIC DNA]</scope>
    <source>
        <strain evidence="7 9">NCIMB 15448</strain>
        <strain evidence="5 8">NCIMB 15449</strain>
        <strain evidence="6 10">NCIMB 15450</strain>
    </source>
</reference>
<proteinExistence type="predicted"/>
<dbReference type="Gene3D" id="1.10.3630.10">
    <property type="entry name" value="yeast vps74-n-term truncation variant domain like"/>
    <property type="match status" value="1"/>
</dbReference>
<keyword evidence="2" id="KW-0333">Golgi apparatus</keyword>
<comment type="subcellular location">
    <subcellularLocation>
        <location evidence="1">Golgi apparatus membrane</location>
        <topology evidence="1">Peripheral membrane protein</topology>
        <orientation evidence="1">Cytoplasmic side</orientation>
    </subcellularLocation>
</comment>
<name>A0ABW7JMH3_9NOCA</name>